<keyword evidence="13" id="KW-1185">Reference proteome</keyword>
<evidence type="ECO:0000313" key="12">
    <source>
        <dbReference type="EMBL" id="MFK4442692.1"/>
    </source>
</evidence>
<accession>A0ABW8ML16</accession>
<feature type="active site" description="Schiff-base intermediate with substrate" evidence="10">
    <location>
        <position position="222"/>
    </location>
</feature>
<dbReference type="PROSITE" id="PS01054">
    <property type="entry name" value="TRANSALDOLASE_1"/>
    <property type="match status" value="1"/>
</dbReference>
<comment type="catalytic activity">
    <reaction evidence="9 10 11">
        <text>D-sedoheptulose 7-phosphate + D-glyceraldehyde 3-phosphate = D-erythrose 4-phosphate + beta-D-fructose 6-phosphate</text>
        <dbReference type="Rhea" id="RHEA:17053"/>
        <dbReference type="ChEBI" id="CHEBI:16897"/>
        <dbReference type="ChEBI" id="CHEBI:57483"/>
        <dbReference type="ChEBI" id="CHEBI:57634"/>
        <dbReference type="ChEBI" id="CHEBI:59776"/>
        <dbReference type="EC" id="2.2.1.2"/>
    </reaction>
</comment>
<sequence length="413" mass="45383">MDGLTNGSTGELSTPPTVETNCAPYAMQQFGGRTQETRPRTMPYSAPNGVAGIEWHLGRAARQQLWRSIGTGGLAKPFHPRALRIFDNGTTRRKPDMTSALDQLKQYTTVVADTGNFQQLDEFKPQDATTNPSLILKAVQNDSYKPLLEKTVKEHASKPMAQIIDQLLIAFGKEILKIVPGRVSTEVDARLSFDIKGSIAKGRDIIKLYEDSGIDRKRILVKLASTWEGIRAMETLQKDGIHCNMTLLFSTAQAAAAADAGAQLISPFVGRIYDWYKKSAGADWDEVKMGGANDPGVQSVRKIYAYYKKFGYKTEVMGASFRTVSQITELAGCDLLTISPDLLKKLAESNEKVERKLSPEAVANDPVSKIAIDESSFRFLVNDDAMATEKLAEGIRAFAADAVKLEKLIEALK</sequence>
<evidence type="ECO:0000256" key="10">
    <source>
        <dbReference type="HAMAP-Rule" id="MF_00492"/>
    </source>
</evidence>
<evidence type="ECO:0000256" key="3">
    <source>
        <dbReference type="ARBA" id="ARBA00008012"/>
    </source>
</evidence>
<evidence type="ECO:0000256" key="9">
    <source>
        <dbReference type="ARBA" id="ARBA00048810"/>
    </source>
</evidence>
<comment type="subunit">
    <text evidence="4">Homodimer.</text>
</comment>
<dbReference type="PROSITE" id="PS00958">
    <property type="entry name" value="TRANSALDOLASE_2"/>
    <property type="match status" value="1"/>
</dbReference>
<comment type="pathway">
    <text evidence="2 10 11">Carbohydrate degradation; pentose phosphate pathway; D-glyceraldehyde 3-phosphate and beta-D-fructose 6-phosphate from D-ribose 5-phosphate and D-xylulose 5-phosphate (non-oxidative stage): step 2/3.</text>
</comment>
<gene>
    <name evidence="10" type="primary">tal</name>
    <name evidence="12" type="ORF">ABH943_002708</name>
</gene>
<proteinExistence type="inferred from homology"/>
<organism evidence="12 13">
    <name type="scientific">Caballeronia udeis</name>
    <dbReference type="NCBI Taxonomy" id="1232866"/>
    <lineage>
        <taxon>Bacteria</taxon>
        <taxon>Pseudomonadati</taxon>
        <taxon>Pseudomonadota</taxon>
        <taxon>Betaproteobacteria</taxon>
        <taxon>Burkholderiales</taxon>
        <taxon>Burkholderiaceae</taxon>
        <taxon>Caballeronia</taxon>
    </lineage>
</organism>
<dbReference type="CDD" id="cd00957">
    <property type="entry name" value="Transaldolase_TalAB"/>
    <property type="match status" value="1"/>
</dbReference>
<dbReference type="PANTHER" id="PTHR10683">
    <property type="entry name" value="TRANSALDOLASE"/>
    <property type="match status" value="1"/>
</dbReference>
<dbReference type="InterPro" id="IPR004730">
    <property type="entry name" value="Transaldolase_1"/>
</dbReference>
<comment type="similarity">
    <text evidence="3 10 11">Belongs to the transaldolase family. Type 1 subfamily.</text>
</comment>
<evidence type="ECO:0000256" key="7">
    <source>
        <dbReference type="ARBA" id="ARBA00023126"/>
    </source>
</evidence>
<dbReference type="InterPro" id="IPR018225">
    <property type="entry name" value="Transaldolase_AS"/>
</dbReference>
<evidence type="ECO:0000256" key="6">
    <source>
        <dbReference type="ARBA" id="ARBA00022679"/>
    </source>
</evidence>
<evidence type="ECO:0000256" key="4">
    <source>
        <dbReference type="ARBA" id="ARBA00011738"/>
    </source>
</evidence>
<name>A0ABW8ML16_9BURK</name>
<evidence type="ECO:0000256" key="5">
    <source>
        <dbReference type="ARBA" id="ARBA00013151"/>
    </source>
</evidence>
<comment type="subcellular location">
    <subcellularLocation>
        <location evidence="10">Cytoplasm</location>
    </subcellularLocation>
</comment>
<dbReference type="SUPFAM" id="SSF51569">
    <property type="entry name" value="Aldolase"/>
    <property type="match status" value="1"/>
</dbReference>
<reference evidence="12 13" key="1">
    <citation type="submission" date="2024-11" db="EMBL/GenBank/DDBJ databases">
        <title>Using genomics to understand microbial adaptation to soil warming.</title>
        <authorList>
            <person name="Deangelis K.M. PhD."/>
        </authorList>
    </citation>
    <scope>NUCLEOTIDE SEQUENCE [LARGE SCALE GENOMIC DNA]</scope>
    <source>
        <strain evidence="12 13">GAS97</strain>
    </source>
</reference>
<dbReference type="NCBIfam" id="TIGR00874">
    <property type="entry name" value="talAB"/>
    <property type="match status" value="1"/>
</dbReference>
<dbReference type="InterPro" id="IPR001585">
    <property type="entry name" value="TAL/FSA"/>
</dbReference>
<dbReference type="HAMAP" id="MF_00492">
    <property type="entry name" value="Transaldolase_1"/>
    <property type="match status" value="1"/>
</dbReference>
<comment type="function">
    <text evidence="1 10 11">Transaldolase is important for the balance of metabolites in the pentose-phosphate pathway.</text>
</comment>
<dbReference type="Pfam" id="PF00923">
    <property type="entry name" value="TAL_FSA"/>
    <property type="match status" value="1"/>
</dbReference>
<evidence type="ECO:0000256" key="11">
    <source>
        <dbReference type="RuleBase" id="RU004155"/>
    </source>
</evidence>
<protein>
    <recommendedName>
        <fullName evidence="5 10">Transaldolase</fullName>
        <ecNumber evidence="5 10">2.2.1.2</ecNumber>
    </recommendedName>
</protein>
<dbReference type="PANTHER" id="PTHR10683:SF18">
    <property type="entry name" value="TRANSALDOLASE"/>
    <property type="match status" value="1"/>
</dbReference>
<keyword evidence="10" id="KW-0963">Cytoplasm</keyword>
<evidence type="ECO:0000256" key="8">
    <source>
        <dbReference type="ARBA" id="ARBA00023270"/>
    </source>
</evidence>
<dbReference type="EC" id="2.2.1.2" evidence="5 10"/>
<evidence type="ECO:0000256" key="2">
    <source>
        <dbReference type="ARBA" id="ARBA00004857"/>
    </source>
</evidence>
<dbReference type="GO" id="GO:0004801">
    <property type="term" value="F:transaldolase activity"/>
    <property type="evidence" value="ECO:0007669"/>
    <property type="project" value="UniProtKB-EC"/>
</dbReference>
<evidence type="ECO:0000313" key="13">
    <source>
        <dbReference type="Proteomes" id="UP001620514"/>
    </source>
</evidence>
<evidence type="ECO:0000256" key="1">
    <source>
        <dbReference type="ARBA" id="ARBA00003518"/>
    </source>
</evidence>
<keyword evidence="8 10" id="KW-0704">Schiff base</keyword>
<dbReference type="InterPro" id="IPR013785">
    <property type="entry name" value="Aldolase_TIM"/>
</dbReference>
<comment type="caution">
    <text evidence="12">The sequence shown here is derived from an EMBL/GenBank/DDBJ whole genome shotgun (WGS) entry which is preliminary data.</text>
</comment>
<keyword evidence="6 10" id="KW-0808">Transferase</keyword>
<dbReference type="EMBL" id="JBIYDN010000007">
    <property type="protein sequence ID" value="MFK4442692.1"/>
    <property type="molecule type" value="Genomic_DNA"/>
</dbReference>
<keyword evidence="7 10" id="KW-0570">Pentose shunt</keyword>
<dbReference type="Proteomes" id="UP001620514">
    <property type="component" value="Unassembled WGS sequence"/>
</dbReference>
<dbReference type="Gene3D" id="3.20.20.70">
    <property type="entry name" value="Aldolase class I"/>
    <property type="match status" value="1"/>
</dbReference>